<reference evidence="1 2" key="1">
    <citation type="submission" date="2019-04" db="EMBL/GenBank/DDBJ databases">
        <title>Pedobacter sp. AR-3-17 sp. nov., isolated from Arctic soil.</title>
        <authorList>
            <person name="Dahal R.H."/>
            <person name="Kim D.-U."/>
        </authorList>
    </citation>
    <scope>NUCLEOTIDE SEQUENCE [LARGE SCALE GENOMIC DNA]</scope>
    <source>
        <strain evidence="1 2">AR-3-17</strain>
    </source>
</reference>
<dbReference type="RefSeq" id="WP_136827601.1">
    <property type="nucleotide sequence ID" value="NZ_SWBP01000008.1"/>
</dbReference>
<gene>
    <name evidence="1" type="ORF">FA046_16270</name>
</gene>
<protein>
    <recommendedName>
        <fullName evidence="3">Restriction endonuclease</fullName>
    </recommendedName>
</protein>
<dbReference type="Proteomes" id="UP000308181">
    <property type="component" value="Unassembled WGS sequence"/>
</dbReference>
<evidence type="ECO:0000313" key="2">
    <source>
        <dbReference type="Proteomes" id="UP000308181"/>
    </source>
</evidence>
<dbReference type="OrthoDB" id="9182160at2"/>
<dbReference type="EMBL" id="SWBP01000008">
    <property type="protein sequence ID" value="TKB95555.1"/>
    <property type="molecule type" value="Genomic_DNA"/>
</dbReference>
<evidence type="ECO:0000313" key="1">
    <source>
        <dbReference type="EMBL" id="TKB95555.1"/>
    </source>
</evidence>
<dbReference type="AlphaFoldDB" id="A0A4U1BUJ0"/>
<proteinExistence type="predicted"/>
<keyword evidence="2" id="KW-1185">Reference proteome</keyword>
<comment type="caution">
    <text evidence="1">The sequence shown here is derived from an EMBL/GenBank/DDBJ whole genome shotgun (WGS) entry which is preliminary data.</text>
</comment>
<evidence type="ECO:0008006" key="3">
    <source>
        <dbReference type="Google" id="ProtNLM"/>
    </source>
</evidence>
<sequence>MNIKKILDKALDKNNFQNLQGYIDFAQHYLDFVSEHLQAVIISQNENYYNFYQYDKQGNFQITRPINSNLMYKTDTFSVANKKFIEMLINMRDVKPTLEIERQILNNATYTIQQSIGGALDAIEGGKSNFARKINGDLFENLIRLIINETGIKAKAGIVKVPVIIDNIEEFKMNYQHDLIIENLDEIKLIGSIKTSSKDRIDKIFIDKFLYNKLTEKDTPHIAIFLHDVQRKNARKENEYGVSGTFLPGHFKGYTIKLNPLDGVYYCDIRPSMKTEKILKDHIKTFDNLLIDDIWKFL</sequence>
<name>A0A4U1BUJ0_9SPHI</name>
<accession>A0A4U1BUJ0</accession>
<organism evidence="1 2">
    <name type="scientific">Pedobacter cryophilus</name>
    <dbReference type="NCBI Taxonomy" id="2571271"/>
    <lineage>
        <taxon>Bacteria</taxon>
        <taxon>Pseudomonadati</taxon>
        <taxon>Bacteroidota</taxon>
        <taxon>Sphingobacteriia</taxon>
        <taxon>Sphingobacteriales</taxon>
        <taxon>Sphingobacteriaceae</taxon>
        <taxon>Pedobacter</taxon>
    </lineage>
</organism>